<organism evidence="1 2">
    <name type="scientific">Diaphorobacter limosus</name>
    <dbReference type="NCBI Taxonomy" id="3036128"/>
    <lineage>
        <taxon>Bacteria</taxon>
        <taxon>Pseudomonadati</taxon>
        <taxon>Pseudomonadota</taxon>
        <taxon>Betaproteobacteria</taxon>
        <taxon>Burkholderiales</taxon>
        <taxon>Comamonadaceae</taxon>
        <taxon>Diaphorobacter</taxon>
    </lineage>
</organism>
<keyword evidence="2" id="KW-1185">Reference proteome</keyword>
<accession>A0ABZ0J6N4</accession>
<reference evidence="1 2" key="1">
    <citation type="submission" date="2023-03" db="EMBL/GenBank/DDBJ databases">
        <title>Diaphorobacter basophil sp. nov., isolated from a sewage-treatment plant.</title>
        <authorList>
            <person name="Yang K."/>
        </authorList>
    </citation>
    <scope>NUCLEOTIDE SEQUENCE [LARGE SCALE GENOMIC DNA]</scope>
    <source>
        <strain evidence="1 2">Y-1</strain>
    </source>
</reference>
<sequence>MSSPASYHYELGAVVPAGELDAWASLAERQVVVRRASIIAADQQPLAELELAEVSSGPVLLKWKSRVDDPFLTVGTSAQDVSALAQVLQRHMPKDGLVLGWWDTSRQLQLLGGTPVRFGKHLGLPLFVPQRWRSQSADIESIERAFWKAGNAGEERVQFQRFANALLSDEASGMAELQAIAGGKPAVLVLHVRDAILLGQMDSRRLGVAFTDLGALSDVHGMVRRVHDWLDHNRYPAYAMLQDKDSPVRAVALTDAASGKTLAARLLPFMGNDQQDVAGATLVYRVGGFVVYELAPQARP</sequence>
<evidence type="ECO:0000313" key="2">
    <source>
        <dbReference type="Proteomes" id="UP001303211"/>
    </source>
</evidence>
<gene>
    <name evidence="1" type="primary">haoB</name>
    <name evidence="1" type="ORF">P4826_07675</name>
</gene>
<dbReference type="Proteomes" id="UP001303211">
    <property type="component" value="Chromosome"/>
</dbReference>
<dbReference type="RefSeq" id="WP_317703260.1">
    <property type="nucleotide sequence ID" value="NZ_CP136921.1"/>
</dbReference>
<name>A0ABZ0J6N4_9BURK</name>
<evidence type="ECO:0000313" key="1">
    <source>
        <dbReference type="EMBL" id="WOO33929.1"/>
    </source>
</evidence>
<dbReference type="EMBL" id="CP136921">
    <property type="protein sequence ID" value="WOO33929.1"/>
    <property type="molecule type" value="Genomic_DNA"/>
</dbReference>
<proteinExistence type="predicted"/>
<dbReference type="InterPro" id="IPR030891">
    <property type="entry name" value="HaoB_nitrify"/>
</dbReference>
<protein>
    <submittedName>
        <fullName evidence="1">Hydroxylamine oxidation protein HaoB</fullName>
    </submittedName>
</protein>
<dbReference type="NCBIfam" id="TIGR04392">
    <property type="entry name" value="haoB_nitrify"/>
    <property type="match status" value="1"/>
</dbReference>